<dbReference type="Proteomes" id="UP000094769">
    <property type="component" value="Unassembled WGS sequence"/>
</dbReference>
<dbReference type="AlphaFoldDB" id="A0A7Z0VNR1"/>
<proteinExistence type="predicted"/>
<keyword evidence="3" id="KW-1185">Reference proteome</keyword>
<feature type="coiled-coil region" evidence="1">
    <location>
        <begin position="13"/>
        <end position="47"/>
    </location>
</feature>
<reference evidence="2 3" key="1">
    <citation type="submission" date="2016-06" db="EMBL/GenBank/DDBJ databases">
        <title>Genome sequence of endosymbiont of Candidatus Endolucinida thiodiazotropha.</title>
        <authorList>
            <person name="Poehlein A."/>
            <person name="Koenig S."/>
            <person name="Heiden S.E."/>
            <person name="Thuermer A."/>
            <person name="Voget S."/>
            <person name="Daniel R."/>
            <person name="Markert S."/>
            <person name="Gros O."/>
            <person name="Schweder T."/>
        </authorList>
    </citation>
    <scope>NUCLEOTIDE SEQUENCE [LARGE SCALE GENOMIC DNA]</scope>
    <source>
        <strain evidence="2 3">COS</strain>
    </source>
</reference>
<evidence type="ECO:0000313" key="3">
    <source>
        <dbReference type="Proteomes" id="UP000094769"/>
    </source>
</evidence>
<sequence>MLVIFAGGLLLVSAEDRVSLKRAQREIARLQSELSRIKREYNLTLLRINEKKQSEKEKLAEVVSQVYVNQTESGGIGDREFSDNKGNYPDQ</sequence>
<accession>A0A7Z0VNR1</accession>
<dbReference type="EMBL" id="MARB01000006">
    <property type="protein sequence ID" value="ODJ88474.1"/>
    <property type="molecule type" value="Genomic_DNA"/>
</dbReference>
<comment type="caution">
    <text evidence="2">The sequence shown here is derived from an EMBL/GenBank/DDBJ whole genome shotgun (WGS) entry which is preliminary data.</text>
</comment>
<organism evidence="2 3">
    <name type="scientific">Candidatus Thiodiazotropha endolucinida</name>
    <dbReference type="NCBI Taxonomy" id="1655433"/>
    <lineage>
        <taxon>Bacteria</taxon>
        <taxon>Pseudomonadati</taxon>
        <taxon>Pseudomonadota</taxon>
        <taxon>Gammaproteobacteria</taxon>
        <taxon>Chromatiales</taxon>
        <taxon>Sedimenticolaceae</taxon>
        <taxon>Candidatus Thiodiazotropha</taxon>
    </lineage>
</organism>
<evidence type="ECO:0000313" key="2">
    <source>
        <dbReference type="EMBL" id="ODJ88474.1"/>
    </source>
</evidence>
<name>A0A7Z0VNR1_9GAMM</name>
<keyword evidence="1" id="KW-0175">Coiled coil</keyword>
<protein>
    <submittedName>
        <fullName evidence="2">Uncharacterized protein</fullName>
    </submittedName>
</protein>
<gene>
    <name evidence="2" type="ORF">CODIS_14840</name>
</gene>
<evidence type="ECO:0000256" key="1">
    <source>
        <dbReference type="SAM" id="Coils"/>
    </source>
</evidence>